<sequence>MMLLRLAKKVSAKKTEGPPKMIQDNAQQASTVDDDQHTSSESYPSRASELSHATNFDRQALAVNHIQTMATHDSEETGINHPLANATHHLITDIQNENNPSITTEYSYQATVDVKPSSDDHSELTVEGLPDRMTKITAEKSGQNICVYDDACILTELQPTLSENPQLQKRETNINATEFEANEDESHRGTTTDREPERDIDERQAASTAASSGRQKVGQNFGKRAEKRKRELGEAYMGRHYDKQAKKFIPVEKKKQVLGPRCTCKASYLQCYKLTDECRKNIHKEVWSMTWGEKRIFVRHSVTSLEVKERTTDSSNSRRQASLIYNLQGTRVCKTMFMNTTSLKQWYILECLKQEPAERQVEAEVVVEKASSEKVSFLKDFLRKIPKMPSHYCRKDTSKLYLEPLFKTYADLFKEYQKHCQLTGKPSFLSRTAFMTEVNSSKISIFQPRKDMCDVCFSYEKGNLHETEYYIHRRLKEAAQEEKRRDKADAADSDGPMVLCMDVQRVLLAPYLQASALYYKTKLQVHNFTVYNLHTRDVRCYVWNEMEGGMTANEFASCLIDFLNRQTFKKCIIYSDGCTYQNRNAILATALRHFCTTNKKVVEQKFLEKGHTQIVSVFANWRMSKFATFQESCLKIFRFLFGRNNAFFASNLMELHLKCCFISKFMVMQLFLCYSFHFSRKCSFASMRKTKM</sequence>
<protein>
    <recommendedName>
        <fullName evidence="4">Integrase catalytic domain-containing protein</fullName>
    </recommendedName>
</protein>
<keyword evidence="3" id="KW-1185">Reference proteome</keyword>
<evidence type="ECO:0008006" key="4">
    <source>
        <dbReference type="Google" id="ProtNLM"/>
    </source>
</evidence>
<feature type="region of interest" description="Disordered" evidence="1">
    <location>
        <begin position="7"/>
        <end position="51"/>
    </location>
</feature>
<feature type="compositionally biased region" description="Basic and acidic residues" evidence="1">
    <location>
        <begin position="184"/>
        <end position="204"/>
    </location>
</feature>
<dbReference type="EMBL" id="BLXT01007805">
    <property type="protein sequence ID" value="GFO42349.1"/>
    <property type="molecule type" value="Genomic_DNA"/>
</dbReference>
<evidence type="ECO:0000256" key="1">
    <source>
        <dbReference type="SAM" id="MobiDB-lite"/>
    </source>
</evidence>
<name>A0AAV4DDR9_9GAST</name>
<dbReference type="PANTHER" id="PTHR10773">
    <property type="entry name" value="DNA-DIRECTED RNA POLYMERASES I, II, AND III SUBUNIT RPABC2"/>
    <property type="match status" value="1"/>
</dbReference>
<evidence type="ECO:0000313" key="2">
    <source>
        <dbReference type="EMBL" id="GFO42349.1"/>
    </source>
</evidence>
<organism evidence="2 3">
    <name type="scientific">Plakobranchus ocellatus</name>
    <dbReference type="NCBI Taxonomy" id="259542"/>
    <lineage>
        <taxon>Eukaryota</taxon>
        <taxon>Metazoa</taxon>
        <taxon>Spiralia</taxon>
        <taxon>Lophotrochozoa</taxon>
        <taxon>Mollusca</taxon>
        <taxon>Gastropoda</taxon>
        <taxon>Heterobranchia</taxon>
        <taxon>Euthyneura</taxon>
        <taxon>Panpulmonata</taxon>
        <taxon>Sacoglossa</taxon>
        <taxon>Placobranchoidea</taxon>
        <taxon>Plakobranchidae</taxon>
        <taxon>Plakobranchus</taxon>
    </lineage>
</organism>
<gene>
    <name evidence="2" type="ORF">PoB_006885400</name>
</gene>
<dbReference type="Proteomes" id="UP000735302">
    <property type="component" value="Unassembled WGS sequence"/>
</dbReference>
<feature type="region of interest" description="Disordered" evidence="1">
    <location>
        <begin position="163"/>
        <end position="225"/>
    </location>
</feature>
<evidence type="ECO:0000313" key="3">
    <source>
        <dbReference type="Proteomes" id="UP000735302"/>
    </source>
</evidence>
<accession>A0AAV4DDR9</accession>
<dbReference type="PANTHER" id="PTHR10773:SF19">
    <property type="match status" value="1"/>
</dbReference>
<reference evidence="2 3" key="1">
    <citation type="journal article" date="2021" name="Elife">
        <title>Chloroplast acquisition without the gene transfer in kleptoplastic sea slugs, Plakobranchus ocellatus.</title>
        <authorList>
            <person name="Maeda T."/>
            <person name="Takahashi S."/>
            <person name="Yoshida T."/>
            <person name="Shimamura S."/>
            <person name="Takaki Y."/>
            <person name="Nagai Y."/>
            <person name="Toyoda A."/>
            <person name="Suzuki Y."/>
            <person name="Arimoto A."/>
            <person name="Ishii H."/>
            <person name="Satoh N."/>
            <person name="Nishiyama T."/>
            <person name="Hasebe M."/>
            <person name="Maruyama T."/>
            <person name="Minagawa J."/>
            <person name="Obokata J."/>
            <person name="Shigenobu S."/>
        </authorList>
    </citation>
    <scope>NUCLEOTIDE SEQUENCE [LARGE SCALE GENOMIC DNA]</scope>
</reference>
<proteinExistence type="predicted"/>
<comment type="caution">
    <text evidence="2">The sequence shown here is derived from an EMBL/GenBank/DDBJ whole genome shotgun (WGS) entry which is preliminary data.</text>
</comment>
<dbReference type="AlphaFoldDB" id="A0AAV4DDR9"/>
<feature type="compositionally biased region" description="Polar residues" evidence="1">
    <location>
        <begin position="205"/>
        <end position="218"/>
    </location>
</feature>